<keyword evidence="1" id="KW-0472">Membrane</keyword>
<evidence type="ECO:0000313" key="4">
    <source>
        <dbReference type="Proteomes" id="UP000000600"/>
    </source>
</evidence>
<evidence type="ECO:0000256" key="1">
    <source>
        <dbReference type="SAM" id="Phobius"/>
    </source>
</evidence>
<evidence type="ECO:0000313" key="3">
    <source>
        <dbReference type="EMBL" id="CAK91483.1"/>
    </source>
</evidence>
<feature type="transmembrane region" description="Helical" evidence="1">
    <location>
        <begin position="116"/>
        <end position="135"/>
    </location>
</feature>
<feature type="signal peptide" evidence="2">
    <location>
        <begin position="1"/>
        <end position="23"/>
    </location>
</feature>
<keyword evidence="1" id="KW-0812">Transmembrane</keyword>
<feature type="chain" id="PRO_5002624733" description="Transmembrane protein" evidence="2">
    <location>
        <begin position="24"/>
        <end position="192"/>
    </location>
</feature>
<dbReference type="InParanoid" id="A0E866"/>
<dbReference type="RefSeq" id="XP_001458880.1">
    <property type="nucleotide sequence ID" value="XM_001458843.1"/>
</dbReference>
<dbReference type="Proteomes" id="UP000000600">
    <property type="component" value="Unassembled WGS sequence"/>
</dbReference>
<sequence length="192" mass="23374">MRLCFSLLLWFFNSLYFLDQIFSPSYCLSQIKRQQTRLTCHSYLMACLYLSKVFQRRIAVGSQYRNYLKRRLIEIIQFFWKILLNSFFNLFRISLFDLIQISKIKIIKHKKMKMKIAMISKYNLINILDIFFIQLDICPQYFQVLFSFIQFIYLAGNLYQFLFIDNIIDYKIHIKNYGTLETLLDINSLFIF</sequence>
<keyword evidence="2" id="KW-0732">Signal</keyword>
<reference evidence="3 4" key="1">
    <citation type="journal article" date="2006" name="Nature">
        <title>Global trends of whole-genome duplications revealed by the ciliate Paramecium tetraurelia.</title>
        <authorList>
            <consortium name="Genoscope"/>
            <person name="Aury J.-M."/>
            <person name="Jaillon O."/>
            <person name="Duret L."/>
            <person name="Noel B."/>
            <person name="Jubin C."/>
            <person name="Porcel B.M."/>
            <person name="Segurens B."/>
            <person name="Daubin V."/>
            <person name="Anthouard V."/>
            <person name="Aiach N."/>
            <person name="Arnaiz O."/>
            <person name="Billaut A."/>
            <person name="Beisson J."/>
            <person name="Blanc I."/>
            <person name="Bouhouche K."/>
            <person name="Camara F."/>
            <person name="Duharcourt S."/>
            <person name="Guigo R."/>
            <person name="Gogendeau D."/>
            <person name="Katinka M."/>
            <person name="Keller A.-M."/>
            <person name="Kissmehl R."/>
            <person name="Klotz C."/>
            <person name="Koll F."/>
            <person name="Le Moue A."/>
            <person name="Lepere C."/>
            <person name="Malinsky S."/>
            <person name="Nowacki M."/>
            <person name="Nowak J.K."/>
            <person name="Plattner H."/>
            <person name="Poulain J."/>
            <person name="Ruiz F."/>
            <person name="Serrano V."/>
            <person name="Zagulski M."/>
            <person name="Dessen P."/>
            <person name="Betermier M."/>
            <person name="Weissenbach J."/>
            <person name="Scarpelli C."/>
            <person name="Schachter V."/>
            <person name="Sperling L."/>
            <person name="Meyer E."/>
            <person name="Cohen J."/>
            <person name="Wincker P."/>
        </authorList>
    </citation>
    <scope>NUCLEOTIDE SEQUENCE [LARGE SCALE GENOMIC DNA]</scope>
    <source>
        <strain evidence="3 4">Stock d4-2</strain>
    </source>
</reference>
<proteinExistence type="predicted"/>
<evidence type="ECO:0000256" key="2">
    <source>
        <dbReference type="SAM" id="SignalP"/>
    </source>
</evidence>
<feature type="transmembrane region" description="Helical" evidence="1">
    <location>
        <begin position="141"/>
        <end position="164"/>
    </location>
</feature>
<keyword evidence="1" id="KW-1133">Transmembrane helix</keyword>
<organism evidence="3 4">
    <name type="scientific">Paramecium tetraurelia</name>
    <dbReference type="NCBI Taxonomy" id="5888"/>
    <lineage>
        <taxon>Eukaryota</taxon>
        <taxon>Sar</taxon>
        <taxon>Alveolata</taxon>
        <taxon>Ciliophora</taxon>
        <taxon>Intramacronucleata</taxon>
        <taxon>Oligohymenophorea</taxon>
        <taxon>Peniculida</taxon>
        <taxon>Parameciidae</taxon>
        <taxon>Paramecium</taxon>
    </lineage>
</organism>
<dbReference type="GeneID" id="5044665"/>
<keyword evidence="4" id="KW-1185">Reference proteome</keyword>
<feature type="transmembrane region" description="Helical" evidence="1">
    <location>
        <begin position="75"/>
        <end position="95"/>
    </location>
</feature>
<gene>
    <name evidence="3" type="ORF">GSPATT00024211001</name>
</gene>
<accession>A0E866</accession>
<dbReference type="KEGG" id="ptm:GSPATT00024211001"/>
<dbReference type="EMBL" id="CT868663">
    <property type="protein sequence ID" value="CAK91483.1"/>
    <property type="molecule type" value="Genomic_DNA"/>
</dbReference>
<evidence type="ECO:0008006" key="5">
    <source>
        <dbReference type="Google" id="ProtNLM"/>
    </source>
</evidence>
<dbReference type="AlphaFoldDB" id="A0E866"/>
<dbReference type="HOGENOM" id="CLU_1417665_0_0_1"/>
<name>A0E866_PARTE</name>
<protein>
    <recommendedName>
        <fullName evidence="5">Transmembrane protein</fullName>
    </recommendedName>
</protein>